<evidence type="ECO:0000313" key="1">
    <source>
        <dbReference type="EMBL" id="ODM04589.1"/>
    </source>
</evidence>
<sequence length="161" mass="18602">MQIQTINKLKELTDNRKQLFTEYLTITQKLTDLKEEDVEQITAGMEQRAALAGQIDDLGIQSRKVCRADGREEHLTEILQCRADFSLLSEEEKELFSLCQSVNRILLEIQDQEVLVHRNFEDIRNKLQESIHRNNTGAKFAGYLNHMNYGASKGVLYDSKK</sequence>
<dbReference type="Proteomes" id="UP000094869">
    <property type="component" value="Unassembled WGS sequence"/>
</dbReference>
<gene>
    <name evidence="2" type="ORF">BEI59_35390</name>
    <name evidence="1" type="ORF">BEI61_05398</name>
    <name evidence="3" type="ORF">BEI63_04855</name>
</gene>
<dbReference type="EMBL" id="MCGH01000003">
    <property type="protein sequence ID" value="ODM04589.1"/>
    <property type="molecule type" value="Genomic_DNA"/>
</dbReference>
<evidence type="ECO:0000313" key="5">
    <source>
        <dbReference type="Proteomes" id="UP000094271"/>
    </source>
</evidence>
<keyword evidence="6" id="KW-1185">Reference proteome</keyword>
<dbReference type="EMBL" id="MEHA01000051">
    <property type="protein sequence ID" value="ODR36546.1"/>
    <property type="molecule type" value="Genomic_DNA"/>
</dbReference>
<name>A0A1E3A7J4_9FIRM</name>
<evidence type="ECO:0000313" key="3">
    <source>
        <dbReference type="EMBL" id="ODR60249.1"/>
    </source>
</evidence>
<dbReference type="Proteomes" id="UP000094271">
    <property type="component" value="Unassembled WGS sequence"/>
</dbReference>
<dbReference type="AlphaFoldDB" id="A0A1E3A7J4"/>
<evidence type="ECO:0008006" key="7">
    <source>
        <dbReference type="Google" id="ProtNLM"/>
    </source>
</evidence>
<dbReference type="RefSeq" id="WP_069154693.1">
    <property type="nucleotide sequence ID" value="NZ_DAWDRA010000042.1"/>
</dbReference>
<reference evidence="2 5" key="3">
    <citation type="submission" date="2016-08" db="EMBL/GenBank/DDBJ databases">
        <authorList>
            <person name="Seilhamer J.J."/>
        </authorList>
    </citation>
    <scope>NUCLEOTIDE SEQUENCE [LARGE SCALE GENOMIC DNA]</scope>
    <source>
        <strain evidence="2 5">NML150140-1</strain>
    </source>
</reference>
<evidence type="ECO:0000313" key="4">
    <source>
        <dbReference type="Proteomes" id="UP000094067"/>
    </source>
</evidence>
<evidence type="ECO:0000313" key="2">
    <source>
        <dbReference type="EMBL" id="ODR36546.1"/>
    </source>
</evidence>
<reference evidence="3 6" key="2">
    <citation type="submission" date="2016-08" db="EMBL/GenBank/DDBJ databases">
        <title>Characterization of Isolates of Eisenbergiella tayi Derived from Blood Cultures, Using Whole Genome Sequencing.</title>
        <authorList>
            <person name="Bernier A.-M."/>
            <person name="Burdz T."/>
            <person name="Wiebe D."/>
            <person name="Bernard K."/>
        </authorList>
    </citation>
    <scope>NUCLEOTIDE SEQUENCE [LARGE SCALE GENOMIC DNA]</scope>
    <source>
        <strain evidence="3 6">NML120146</strain>
    </source>
</reference>
<organism evidence="1 4">
    <name type="scientific">Eisenbergiella tayi</name>
    <dbReference type="NCBI Taxonomy" id="1432052"/>
    <lineage>
        <taxon>Bacteria</taxon>
        <taxon>Bacillati</taxon>
        <taxon>Bacillota</taxon>
        <taxon>Clostridia</taxon>
        <taxon>Lachnospirales</taxon>
        <taxon>Lachnospiraceae</taxon>
        <taxon>Eisenbergiella</taxon>
    </lineage>
</organism>
<dbReference type="OrthoDB" id="1956758at2"/>
<dbReference type="EMBL" id="MEHD01000012">
    <property type="protein sequence ID" value="ODR60249.1"/>
    <property type="molecule type" value="Genomic_DNA"/>
</dbReference>
<comment type="caution">
    <text evidence="1">The sequence shown here is derived from an EMBL/GenBank/DDBJ whole genome shotgun (WGS) entry which is preliminary data.</text>
</comment>
<dbReference type="Proteomes" id="UP000094067">
    <property type="component" value="Unassembled WGS sequence"/>
</dbReference>
<accession>A0A1E3A7J4</accession>
<reference evidence="1 4" key="1">
    <citation type="submission" date="2016-07" db="EMBL/GenBank/DDBJ databases">
        <title>Characterization of isolates of Eisenbergiella tayi derived from blood cultures, using whole genome sequencing.</title>
        <authorList>
            <person name="Burdz T."/>
            <person name="Wiebe D."/>
            <person name="Huynh C."/>
            <person name="Bernard K."/>
        </authorList>
    </citation>
    <scope>NUCLEOTIDE SEQUENCE [LARGE SCALE GENOMIC DNA]</scope>
    <source>
        <strain evidence="1 4">NML 110608</strain>
    </source>
</reference>
<evidence type="ECO:0000313" key="6">
    <source>
        <dbReference type="Proteomes" id="UP000094869"/>
    </source>
</evidence>
<protein>
    <recommendedName>
        <fullName evidence="7">Flagellar protein FlgN</fullName>
    </recommendedName>
</protein>
<proteinExistence type="predicted"/>